<reference evidence="1" key="1">
    <citation type="journal article" date="2016" name="Proc. Natl. Acad. Sci. U.S.A.">
        <title>Lipid metabolic changes in an early divergent fungus govern the establishment of a mutualistic symbiosis with endobacteria.</title>
        <authorList>
            <person name="Lastovetsky O.A."/>
            <person name="Gaspar M.L."/>
            <person name="Mondo S.J."/>
            <person name="LaButti K.M."/>
            <person name="Sandor L."/>
            <person name="Grigoriev I.V."/>
            <person name="Henry S.A."/>
            <person name="Pawlowska T.E."/>
        </authorList>
    </citation>
    <scope>NUCLEOTIDE SEQUENCE [LARGE SCALE GENOMIC DNA]</scope>
    <source>
        <strain evidence="1">ATCC 52814</strain>
    </source>
</reference>
<gene>
    <name evidence="1" type="ORF">BCV72DRAFT_322855</name>
</gene>
<feature type="non-terminal residue" evidence="1">
    <location>
        <position position="1"/>
    </location>
</feature>
<proteinExistence type="predicted"/>
<protein>
    <submittedName>
        <fullName evidence="1">Uncharacterized protein</fullName>
    </submittedName>
</protein>
<dbReference type="OrthoDB" id="2283413at2759"/>
<organism evidence="1">
    <name type="scientific">Rhizopus microsporus var. microsporus</name>
    <dbReference type="NCBI Taxonomy" id="86635"/>
    <lineage>
        <taxon>Eukaryota</taxon>
        <taxon>Fungi</taxon>
        <taxon>Fungi incertae sedis</taxon>
        <taxon>Mucoromycota</taxon>
        <taxon>Mucoromycotina</taxon>
        <taxon>Mucoromycetes</taxon>
        <taxon>Mucorales</taxon>
        <taxon>Mucorineae</taxon>
        <taxon>Rhizopodaceae</taxon>
        <taxon>Rhizopus</taxon>
    </lineage>
</organism>
<sequence length="144" mass="16354">LINYIELYNCKPSLNPHYERFGSRYMVGSCPSMNNKYNNVNTMSKVEDKSKKLLIGTLVFNGLVTSSIRLYQIHPTEVGTSTFLFSPTKETKVYVSSGSTEQVNRTISQKLEITNSHDLGSQLRQVRSRLTSPRTYVSSRFSSQ</sequence>
<name>A0A1X0R9X1_RHIZD</name>
<dbReference type="AlphaFoldDB" id="A0A1X0R9X1"/>
<dbReference type="EMBL" id="KV921884">
    <property type="protein sequence ID" value="ORE08786.1"/>
    <property type="molecule type" value="Genomic_DNA"/>
</dbReference>
<accession>A0A1X0R9X1</accession>
<dbReference type="VEuPathDB" id="FungiDB:BCV72DRAFT_322855"/>
<dbReference type="Proteomes" id="UP000242414">
    <property type="component" value="Unassembled WGS sequence"/>
</dbReference>
<evidence type="ECO:0000313" key="1">
    <source>
        <dbReference type="EMBL" id="ORE08786.1"/>
    </source>
</evidence>